<dbReference type="Proteomes" id="UP000000495">
    <property type="component" value="Chromosome"/>
</dbReference>
<proteinExistence type="predicted"/>
<organism evidence="2 3">
    <name type="scientific">Parachlamydia acanthamoebae (strain UV7)</name>
    <dbReference type="NCBI Taxonomy" id="765952"/>
    <lineage>
        <taxon>Bacteria</taxon>
        <taxon>Pseudomonadati</taxon>
        <taxon>Chlamydiota</taxon>
        <taxon>Chlamydiia</taxon>
        <taxon>Parachlamydiales</taxon>
        <taxon>Parachlamydiaceae</taxon>
        <taxon>Parachlamydia</taxon>
    </lineage>
</organism>
<sequence>MDKKLKSNQACEKASENWLPPPPERYFLAILEKEVIWKAKEFPKSLPSSFLSHLSIITFPYFA</sequence>
<dbReference type="HOGENOM" id="CLU_2881783_0_0_0"/>
<evidence type="ECO:0000313" key="2">
    <source>
        <dbReference type="EMBL" id="CCB87424.1"/>
    </source>
</evidence>
<dbReference type="AlphaFoldDB" id="F8L2B1"/>
<accession>F8L2B1</accession>
<gene>
    <name evidence="2" type="ordered locus">PUV_24740</name>
</gene>
<keyword evidence="3" id="KW-1185">Reference proteome</keyword>
<reference key="1">
    <citation type="journal article" date="2011" name="Mol. Biol. Evol.">
        <title>Unity in variety -- the pan-genome of the Chlamydiae.</title>
        <authorList>
            <person name="Collingro A."/>
            <person name="Tischler P."/>
            <person name="Weinmaier T."/>
            <person name="Penz T."/>
            <person name="Heinz E."/>
            <person name="Brunham R.C."/>
            <person name="Read T.D."/>
            <person name="Bavoil P.M."/>
            <person name="Sachse K."/>
            <person name="Kahane S."/>
            <person name="Friedman M.G."/>
            <person name="Rattei T."/>
            <person name="Myers G.S.A."/>
            <person name="Horn M."/>
        </authorList>
    </citation>
    <scope>NUCLEOTIDE SEQUENCE</scope>
    <source>
        <strain>UV7</strain>
    </source>
</reference>
<dbReference type="EMBL" id="FR872580">
    <property type="protein sequence ID" value="CCB87424.1"/>
    <property type="molecule type" value="Genomic_DNA"/>
</dbReference>
<reference evidence="2 3" key="2">
    <citation type="journal article" date="2011" name="Mol. Biol. Evol.">
        <title>Unity in variety--the pan-genome of the Chlamydiae.</title>
        <authorList>
            <person name="Collingro A."/>
            <person name="Tischler P."/>
            <person name="Weinmaier T."/>
            <person name="Penz T."/>
            <person name="Heinz E."/>
            <person name="Brunham R.C."/>
            <person name="Read T.D."/>
            <person name="Bavoil P.M."/>
            <person name="Sachse K."/>
            <person name="Kahane S."/>
            <person name="Friedman M.G."/>
            <person name="Rattei T."/>
            <person name="Myers G.S."/>
            <person name="Horn M."/>
        </authorList>
    </citation>
    <scope>NUCLEOTIDE SEQUENCE [LARGE SCALE GENOMIC DNA]</scope>
    <source>
        <strain evidence="3">UV7</strain>
    </source>
</reference>
<dbReference type="KEGG" id="puv:PUV_24740"/>
<dbReference type="STRING" id="765952.PUV_24740"/>
<feature type="region of interest" description="Disordered" evidence="1">
    <location>
        <begin position="1"/>
        <end position="22"/>
    </location>
</feature>
<evidence type="ECO:0000256" key="1">
    <source>
        <dbReference type="SAM" id="MobiDB-lite"/>
    </source>
</evidence>
<evidence type="ECO:0000313" key="3">
    <source>
        <dbReference type="Proteomes" id="UP000000495"/>
    </source>
</evidence>
<name>F8L2B1_PARAV</name>
<protein>
    <submittedName>
        <fullName evidence="2">Uncharacterized protein</fullName>
    </submittedName>
</protein>